<dbReference type="InterPro" id="IPR017946">
    <property type="entry name" value="PLC-like_Pdiesterase_TIM-brl"/>
</dbReference>
<dbReference type="Gene3D" id="3.20.20.190">
    <property type="entry name" value="Phosphatidylinositol (PI) phosphodiesterase"/>
    <property type="match status" value="1"/>
</dbReference>
<keyword evidence="3" id="KW-1185">Reference proteome</keyword>
<dbReference type="CDD" id="cd08589">
    <property type="entry name" value="PI-PLCc_SaPLC1_like"/>
    <property type="match status" value="1"/>
</dbReference>
<dbReference type="RefSeq" id="WP_008202566.1">
    <property type="nucleotide sequence ID" value="NZ_CM001023.1"/>
</dbReference>
<accession>A3HWH2</accession>
<organism evidence="2 3">
    <name type="scientific">Algoriphagus machipongonensis</name>
    <dbReference type="NCBI Taxonomy" id="388413"/>
    <lineage>
        <taxon>Bacteria</taxon>
        <taxon>Pseudomonadati</taxon>
        <taxon>Bacteroidota</taxon>
        <taxon>Cytophagia</taxon>
        <taxon>Cytophagales</taxon>
        <taxon>Cyclobacteriaceae</taxon>
        <taxon>Algoriphagus</taxon>
    </lineage>
</organism>
<dbReference type="GO" id="GO:0006629">
    <property type="term" value="P:lipid metabolic process"/>
    <property type="evidence" value="ECO:0007669"/>
    <property type="project" value="InterPro"/>
</dbReference>
<dbReference type="Pfam" id="PF16670">
    <property type="entry name" value="PI-PLC-C1"/>
    <property type="match status" value="1"/>
</dbReference>
<sequence length="359" mass="40336">MKPLFQLILFFACTHISLNLSAQDLSINQTQVIGSHNSYKSEMSPSLLEYLSKVNPTASQSLEYAHIPFEAQLDLGLRNLELDVFHDPEGGRYSNPKGLEIIKSSGEDIPDYDPGDALSKPGLKLFHVQDLDFQSHYLLFANALKALKNWSENNPDHTPIYVLINAKDGNIPGTRPVLPFTAAALDSIDLEIRTHLGMDHLITPDLVKGEFEDLESAVLAGNWPKLDDVRGKFLFVLDESEEKIDRYLSAKPELKDAVLFVNKKEGNPTAGFRIINNAVKDEAYIRELVKKGYMVRTRADSDTKEARSNDYNTFEKAKASGAQVISTDYYLPSTFFKSDYKVNFEGNTFERPNPILVKN</sequence>
<evidence type="ECO:0000313" key="3">
    <source>
        <dbReference type="Proteomes" id="UP000003919"/>
    </source>
</evidence>
<dbReference type="EMBL" id="AAXU02000001">
    <property type="protein sequence ID" value="EAZ80945.1"/>
    <property type="molecule type" value="Genomic_DNA"/>
</dbReference>
<gene>
    <name evidence="2" type="ORF">ALPR1_17953</name>
</gene>
<dbReference type="HOGENOM" id="CLU_045947_0_0_10"/>
<dbReference type="InterPro" id="IPR032075">
    <property type="entry name" value="PI-PLC-C1"/>
</dbReference>
<dbReference type="eggNOG" id="COG0607">
    <property type="taxonomic scope" value="Bacteria"/>
</dbReference>
<dbReference type="SUPFAM" id="SSF51695">
    <property type="entry name" value="PLC-like phosphodiesterases"/>
    <property type="match status" value="1"/>
</dbReference>
<dbReference type="EMBL" id="CM001023">
    <property type="protein sequence ID" value="EAZ80945.1"/>
    <property type="molecule type" value="Genomic_DNA"/>
</dbReference>
<name>A3HWH2_9BACT</name>
<feature type="chain" id="PRO_5002652735" evidence="1">
    <location>
        <begin position="23"/>
        <end position="359"/>
    </location>
</feature>
<reference evidence="2 3" key="1">
    <citation type="journal article" date="2011" name="J. Bacteriol.">
        <title>Complete genome sequence of Algoriphagus sp. PR1, bacterial prey of a colony-forming choanoflagellate.</title>
        <authorList>
            <person name="Alegado R.A."/>
            <person name="Ferriera S."/>
            <person name="Nusbaum C."/>
            <person name="Young S.K."/>
            <person name="Zeng Q."/>
            <person name="Imamovic A."/>
            <person name="Fairclough S.R."/>
            <person name="King N."/>
        </authorList>
    </citation>
    <scope>NUCLEOTIDE SEQUENCE [LARGE SCALE GENOMIC DNA]</scope>
    <source>
        <strain evidence="2 3">PR1</strain>
    </source>
</reference>
<protein>
    <submittedName>
        <fullName evidence="2">Secreted protein</fullName>
    </submittedName>
</protein>
<feature type="signal peptide" evidence="1">
    <location>
        <begin position="1"/>
        <end position="22"/>
    </location>
</feature>
<keyword evidence="1" id="KW-0732">Signal</keyword>
<dbReference type="OrthoDB" id="195526at2"/>
<dbReference type="AlphaFoldDB" id="A3HWH2"/>
<dbReference type="GO" id="GO:0008081">
    <property type="term" value="F:phosphoric diester hydrolase activity"/>
    <property type="evidence" value="ECO:0007669"/>
    <property type="project" value="InterPro"/>
</dbReference>
<evidence type="ECO:0000256" key="1">
    <source>
        <dbReference type="SAM" id="SignalP"/>
    </source>
</evidence>
<evidence type="ECO:0000313" key="2">
    <source>
        <dbReference type="EMBL" id="EAZ80945.1"/>
    </source>
</evidence>
<proteinExistence type="predicted"/>
<comment type="caution">
    <text evidence="2">The sequence shown here is derived from an EMBL/GenBank/DDBJ whole genome shotgun (WGS) entry which is preliminary data.</text>
</comment>
<dbReference type="Proteomes" id="UP000003919">
    <property type="component" value="Chromosome"/>
</dbReference>
<dbReference type="STRING" id="388413.ALPR1_17953"/>